<sequence length="216" mass="24890">MPQQSTYSLFYPDKISWSTKEFNLYHEILTFVNTLDSFLSPQVKLEQYSLPSDVIALILVLAANDLKGRNVVEFGCGTGRITLPVQKFFSNQMLAVDTDVKIINLLMKLKNDHNLRIDLLLTPIEFLEPYLWGELFHTTIMNPPFGTKRRGIDIVFLQKALTFSQTVISIHKSNAQSRKLIAKISQSYTKSCDILATLEFPIFPTFRFHKKKKHYV</sequence>
<dbReference type="GO" id="GO:0008168">
    <property type="term" value="F:methyltransferase activity"/>
    <property type="evidence" value="ECO:0007669"/>
    <property type="project" value="InterPro"/>
</dbReference>
<reference evidence="2" key="1">
    <citation type="journal article" date="2014" name="Front. Microbiol.">
        <title>High frequency of phylogenetically diverse reductive dehalogenase-homologous genes in deep subseafloor sedimentary metagenomes.</title>
        <authorList>
            <person name="Kawai M."/>
            <person name="Futagami T."/>
            <person name="Toyoda A."/>
            <person name="Takaki Y."/>
            <person name="Nishi S."/>
            <person name="Hori S."/>
            <person name="Arai W."/>
            <person name="Tsubouchi T."/>
            <person name="Morono Y."/>
            <person name="Uchiyama I."/>
            <person name="Ito T."/>
            <person name="Fujiyama A."/>
            <person name="Inagaki F."/>
            <person name="Takami H."/>
        </authorList>
    </citation>
    <scope>NUCLEOTIDE SEQUENCE</scope>
    <source>
        <strain evidence="2">Expedition CK06-06</strain>
    </source>
</reference>
<dbReference type="CDD" id="cd02440">
    <property type="entry name" value="AdoMet_MTases"/>
    <property type="match status" value="1"/>
</dbReference>
<protein>
    <recommendedName>
        <fullName evidence="1">Methyltransferase small domain-containing protein</fullName>
    </recommendedName>
</protein>
<dbReference type="AlphaFoldDB" id="X1C3I0"/>
<comment type="caution">
    <text evidence="2">The sequence shown here is derived from an EMBL/GenBank/DDBJ whole genome shotgun (WGS) entry which is preliminary data.</text>
</comment>
<accession>X1C3I0</accession>
<dbReference type="InterPro" id="IPR007848">
    <property type="entry name" value="Small_mtfrase_dom"/>
</dbReference>
<name>X1C3I0_9ZZZZ</name>
<gene>
    <name evidence="2" type="ORF">S01H4_41888</name>
</gene>
<dbReference type="InterPro" id="IPR029063">
    <property type="entry name" value="SAM-dependent_MTases_sf"/>
</dbReference>
<feature type="non-terminal residue" evidence="2">
    <location>
        <position position="216"/>
    </location>
</feature>
<feature type="domain" description="Methyltransferase small" evidence="1">
    <location>
        <begin position="59"/>
        <end position="150"/>
    </location>
</feature>
<evidence type="ECO:0000259" key="1">
    <source>
        <dbReference type="Pfam" id="PF05175"/>
    </source>
</evidence>
<dbReference type="PANTHER" id="PTHR23290">
    <property type="entry name" value="RRNA N6-ADENOSINE-METHYLTRANSFERASE METTL5"/>
    <property type="match status" value="1"/>
</dbReference>
<dbReference type="Pfam" id="PF05175">
    <property type="entry name" value="MTS"/>
    <property type="match status" value="1"/>
</dbReference>
<dbReference type="Gene3D" id="3.40.50.150">
    <property type="entry name" value="Vaccinia Virus protein VP39"/>
    <property type="match status" value="1"/>
</dbReference>
<organism evidence="2">
    <name type="scientific">marine sediment metagenome</name>
    <dbReference type="NCBI Taxonomy" id="412755"/>
    <lineage>
        <taxon>unclassified sequences</taxon>
        <taxon>metagenomes</taxon>
        <taxon>ecological metagenomes</taxon>
    </lineage>
</organism>
<proteinExistence type="predicted"/>
<dbReference type="EMBL" id="BART01022942">
    <property type="protein sequence ID" value="GAH02621.1"/>
    <property type="molecule type" value="Genomic_DNA"/>
</dbReference>
<dbReference type="InterPro" id="IPR051720">
    <property type="entry name" value="rRNA_MeTrfase/Polyamine_Synth"/>
</dbReference>
<evidence type="ECO:0000313" key="2">
    <source>
        <dbReference type="EMBL" id="GAH02621.1"/>
    </source>
</evidence>
<dbReference type="SUPFAM" id="SSF53335">
    <property type="entry name" value="S-adenosyl-L-methionine-dependent methyltransferases"/>
    <property type="match status" value="1"/>
</dbReference>
<dbReference type="PANTHER" id="PTHR23290:SF0">
    <property type="entry name" value="RRNA N6-ADENOSINE-METHYLTRANSFERASE METTL5"/>
    <property type="match status" value="1"/>
</dbReference>